<name>A7RTH2_NEMVE</name>
<protein>
    <recommendedName>
        <fullName evidence="2">Amine oxidase domain-containing protein</fullName>
    </recommendedName>
</protein>
<dbReference type="PhylomeDB" id="A7RTH2"/>
<dbReference type="SUPFAM" id="SSF54373">
    <property type="entry name" value="FAD-linked reductases, C-terminal domain"/>
    <property type="match status" value="1"/>
</dbReference>
<keyword evidence="4" id="KW-1185">Reference proteome</keyword>
<feature type="domain" description="Amine oxidase" evidence="2">
    <location>
        <begin position="38"/>
        <end position="179"/>
    </location>
</feature>
<dbReference type="Proteomes" id="UP000001593">
    <property type="component" value="Unassembled WGS sequence"/>
</dbReference>
<evidence type="ECO:0000259" key="2">
    <source>
        <dbReference type="Pfam" id="PF01593"/>
    </source>
</evidence>
<accession>A7RTH2</accession>
<dbReference type="Pfam" id="PF01593">
    <property type="entry name" value="Amino_oxidase"/>
    <property type="match status" value="2"/>
</dbReference>
<reference evidence="3 4" key="1">
    <citation type="journal article" date="2007" name="Science">
        <title>Sea anemone genome reveals ancestral eumetazoan gene repertoire and genomic organization.</title>
        <authorList>
            <person name="Putnam N.H."/>
            <person name="Srivastava M."/>
            <person name="Hellsten U."/>
            <person name="Dirks B."/>
            <person name="Chapman J."/>
            <person name="Salamov A."/>
            <person name="Terry A."/>
            <person name="Shapiro H."/>
            <person name="Lindquist E."/>
            <person name="Kapitonov V.V."/>
            <person name="Jurka J."/>
            <person name="Genikhovich G."/>
            <person name="Grigoriev I.V."/>
            <person name="Lucas S.M."/>
            <person name="Steele R.E."/>
            <person name="Finnerty J.R."/>
            <person name="Technau U."/>
            <person name="Martindale M.Q."/>
            <person name="Rokhsar D.S."/>
        </authorList>
    </citation>
    <scope>NUCLEOTIDE SEQUENCE [LARGE SCALE GENOMIC DNA]</scope>
    <source>
        <strain evidence="4">CH2 X CH6</strain>
    </source>
</reference>
<feature type="chain" id="PRO_5002714505" description="Amine oxidase domain-containing protein" evidence="1">
    <location>
        <begin position="20"/>
        <end position="456"/>
    </location>
</feature>
<dbReference type="InParanoid" id="A7RTH2"/>
<dbReference type="InterPro" id="IPR002937">
    <property type="entry name" value="Amino_oxidase"/>
</dbReference>
<sequence>MRPITVILLLFVVYACASSARLKRSAVRTKVLILGAGVAGLNAAKHLTDAGFHDFLILEGEGRVGGRFKQAEVGGAMIEEGANWVHHVTDDNPIWKLVQKNEKGKDVTNKTAINHFYSSLEKASELAHQRRQQQKPDMSLRVGLAQVGWKPKNPVDDVVEYHGVDFEYPDKPELDSFSAEVRGRDFFVLDSRGYGHIWQEMAKEFMDKIILNAVVREIRYSNYGVTVTTTDGRTYSGRYSLCTFSTGVLATDMVNFSPPLPEWKMESIYKVPMRYYTKIFLQFPTDFWDDNEFILYAHKNRGHYPIWMDIDRPGLAPGSKILHVTVTGDEALRVEGQSDEETKAEIMRELRKVYGSDIPEPIDFFYSRWSRNNFTRGSFPNVMIGTTKEDFHNLQGNVKSLYFAGDATEYEWWGFVQSAYLSGRRKATEILKCLQQTCDIFHPMSNVVQGVYIQYW</sequence>
<dbReference type="Gene3D" id="3.90.660.10">
    <property type="match status" value="1"/>
</dbReference>
<dbReference type="EMBL" id="DS469537">
    <property type="protein sequence ID" value="EDO45214.1"/>
    <property type="molecule type" value="Genomic_DNA"/>
</dbReference>
<dbReference type="GO" id="GO:0006598">
    <property type="term" value="P:polyamine catabolic process"/>
    <property type="evidence" value="ECO:0000318"/>
    <property type="project" value="GO_Central"/>
</dbReference>
<organism evidence="3 4">
    <name type="scientific">Nematostella vectensis</name>
    <name type="common">Starlet sea anemone</name>
    <dbReference type="NCBI Taxonomy" id="45351"/>
    <lineage>
        <taxon>Eukaryota</taxon>
        <taxon>Metazoa</taxon>
        <taxon>Cnidaria</taxon>
        <taxon>Anthozoa</taxon>
        <taxon>Hexacorallia</taxon>
        <taxon>Actiniaria</taxon>
        <taxon>Edwardsiidae</taxon>
        <taxon>Nematostella</taxon>
    </lineage>
</organism>
<dbReference type="PANTHER" id="PTHR10742">
    <property type="entry name" value="FLAVIN MONOAMINE OXIDASE"/>
    <property type="match status" value="1"/>
</dbReference>
<dbReference type="STRING" id="45351.A7RTH2"/>
<dbReference type="PROSITE" id="PS51257">
    <property type="entry name" value="PROKAR_LIPOPROTEIN"/>
    <property type="match status" value="1"/>
</dbReference>
<evidence type="ECO:0000256" key="1">
    <source>
        <dbReference type="SAM" id="SignalP"/>
    </source>
</evidence>
<keyword evidence="1" id="KW-0732">Signal</keyword>
<dbReference type="AlphaFoldDB" id="A7RTH2"/>
<dbReference type="OMA" id="HEWIMHA"/>
<proteinExistence type="predicted"/>
<dbReference type="GO" id="GO:0016491">
    <property type="term" value="F:oxidoreductase activity"/>
    <property type="evidence" value="ECO:0000318"/>
    <property type="project" value="GO_Central"/>
</dbReference>
<evidence type="ECO:0000313" key="3">
    <source>
        <dbReference type="EMBL" id="EDO45214.1"/>
    </source>
</evidence>
<feature type="domain" description="Amine oxidase" evidence="2">
    <location>
        <begin position="188"/>
        <end position="431"/>
    </location>
</feature>
<feature type="signal peptide" evidence="1">
    <location>
        <begin position="1"/>
        <end position="19"/>
    </location>
</feature>
<dbReference type="PANTHER" id="PTHR10742:SF313">
    <property type="entry name" value="AMINE OXIDASE"/>
    <property type="match status" value="1"/>
</dbReference>
<dbReference type="Gene3D" id="3.50.50.60">
    <property type="entry name" value="FAD/NAD(P)-binding domain"/>
    <property type="match status" value="1"/>
</dbReference>
<gene>
    <name evidence="3" type="ORF">NEMVEDRAFT_v1g201904</name>
</gene>
<dbReference type="eggNOG" id="KOG0029">
    <property type="taxonomic scope" value="Eukaryota"/>
</dbReference>
<evidence type="ECO:0000313" key="4">
    <source>
        <dbReference type="Proteomes" id="UP000001593"/>
    </source>
</evidence>
<dbReference type="SUPFAM" id="SSF51905">
    <property type="entry name" value="FAD/NAD(P)-binding domain"/>
    <property type="match status" value="1"/>
</dbReference>
<dbReference type="HOGENOM" id="CLU_004498_6_1_1"/>
<dbReference type="InterPro" id="IPR036188">
    <property type="entry name" value="FAD/NAD-bd_sf"/>
</dbReference>
<dbReference type="InterPro" id="IPR050281">
    <property type="entry name" value="Flavin_monoamine_oxidase"/>
</dbReference>